<dbReference type="PANTHER" id="PTHR43179:SF12">
    <property type="entry name" value="GALACTOFURANOSYLTRANSFERASE GLFT2"/>
    <property type="match status" value="1"/>
</dbReference>
<comment type="caution">
    <text evidence="6">The sequence shown here is derived from an EMBL/GenBank/DDBJ whole genome shotgun (WGS) entry which is preliminary data.</text>
</comment>
<organism evidence="6 7">
    <name type="scientific">Candidatus Amesbacteria bacterium GW2011_GWC2_47_8</name>
    <dbReference type="NCBI Taxonomy" id="1618367"/>
    <lineage>
        <taxon>Bacteria</taxon>
        <taxon>Candidatus Amesiibacteriota</taxon>
    </lineage>
</organism>
<comment type="similarity">
    <text evidence="1">Belongs to the glycosyltransferase 2 family.</text>
</comment>
<dbReference type="CDD" id="cd04186">
    <property type="entry name" value="GT_2_like_c"/>
    <property type="match status" value="1"/>
</dbReference>
<evidence type="ECO:0000256" key="3">
    <source>
        <dbReference type="ARBA" id="ARBA00022679"/>
    </source>
</evidence>
<keyword evidence="4" id="KW-0472">Membrane</keyword>
<evidence type="ECO:0000256" key="2">
    <source>
        <dbReference type="ARBA" id="ARBA00022676"/>
    </source>
</evidence>
<evidence type="ECO:0000256" key="1">
    <source>
        <dbReference type="ARBA" id="ARBA00006739"/>
    </source>
</evidence>
<dbReference type="InterPro" id="IPR029044">
    <property type="entry name" value="Nucleotide-diphossugar_trans"/>
</dbReference>
<feature type="transmembrane region" description="Helical" evidence="4">
    <location>
        <begin position="407"/>
        <end position="426"/>
    </location>
</feature>
<keyword evidence="4" id="KW-0812">Transmembrane</keyword>
<accession>A0A0G1W2S6</accession>
<feature type="transmembrane region" description="Helical" evidence="4">
    <location>
        <begin position="474"/>
        <end position="494"/>
    </location>
</feature>
<dbReference type="Pfam" id="PF00535">
    <property type="entry name" value="Glycos_transf_2"/>
    <property type="match status" value="1"/>
</dbReference>
<dbReference type="EMBL" id="LCOT01000005">
    <property type="protein sequence ID" value="KKU84678.1"/>
    <property type="molecule type" value="Genomic_DNA"/>
</dbReference>
<keyword evidence="3" id="KW-0808">Transferase</keyword>
<feature type="transmembrane region" description="Helical" evidence="4">
    <location>
        <begin position="382"/>
        <end position="400"/>
    </location>
</feature>
<feature type="transmembrane region" description="Helical" evidence="4">
    <location>
        <begin position="438"/>
        <end position="462"/>
    </location>
</feature>
<proteinExistence type="inferred from homology"/>
<keyword evidence="4" id="KW-1133">Transmembrane helix</keyword>
<reference evidence="6 7" key="1">
    <citation type="journal article" date="2015" name="Nature">
        <title>rRNA introns, odd ribosomes, and small enigmatic genomes across a large radiation of phyla.</title>
        <authorList>
            <person name="Brown C.T."/>
            <person name="Hug L.A."/>
            <person name="Thomas B.C."/>
            <person name="Sharon I."/>
            <person name="Castelle C.J."/>
            <person name="Singh A."/>
            <person name="Wilkins M.J."/>
            <person name="Williams K.H."/>
            <person name="Banfield J.F."/>
        </authorList>
    </citation>
    <scope>NUCLEOTIDE SEQUENCE [LARGE SCALE GENOMIC DNA]</scope>
</reference>
<dbReference type="AlphaFoldDB" id="A0A0G1W2S6"/>
<evidence type="ECO:0000313" key="6">
    <source>
        <dbReference type="EMBL" id="KKU84678.1"/>
    </source>
</evidence>
<evidence type="ECO:0000256" key="4">
    <source>
        <dbReference type="SAM" id="Phobius"/>
    </source>
</evidence>
<dbReference type="GO" id="GO:0016757">
    <property type="term" value="F:glycosyltransferase activity"/>
    <property type="evidence" value="ECO:0007669"/>
    <property type="project" value="UniProtKB-KW"/>
</dbReference>
<name>A0A0G1W2S6_9BACT</name>
<dbReference type="InterPro" id="IPR001173">
    <property type="entry name" value="Glyco_trans_2-like"/>
</dbReference>
<evidence type="ECO:0000259" key="5">
    <source>
        <dbReference type="Pfam" id="PF00535"/>
    </source>
</evidence>
<dbReference type="Gene3D" id="3.90.550.10">
    <property type="entry name" value="Spore Coat Polysaccharide Biosynthesis Protein SpsA, Chain A"/>
    <property type="match status" value="1"/>
</dbReference>
<feature type="transmembrane region" description="Helical" evidence="4">
    <location>
        <begin position="253"/>
        <end position="280"/>
    </location>
</feature>
<dbReference type="PANTHER" id="PTHR43179">
    <property type="entry name" value="RHAMNOSYLTRANSFERASE WBBL"/>
    <property type="match status" value="1"/>
</dbReference>
<protein>
    <recommendedName>
        <fullName evidence="5">Glycosyltransferase 2-like domain-containing protein</fullName>
    </recommendedName>
</protein>
<feature type="transmembrane region" description="Helical" evidence="4">
    <location>
        <begin position="500"/>
        <end position="517"/>
    </location>
</feature>
<sequence length="587" mass="66211">MKIAFITVGFHSDEDTIEVVTQLETSVLPKDTEIVIYCVDNSCSENLKKNLQQFKHAIYLDSPGNIGFAAGNNLGAEQATGDYLLILNPDTVVSPGAIESLVKFLDSHPKAGIVAPLLLNPSGRPYPLQGTRELTPLTSIFALSFLNRIPNPISRRYWLADWNKKDPRQMDVVPGTAFLIRRGLFNRIGGFDEHFFLYFDETDLCRRVNQADWEIYMLPSAKVMHYWGASTPKSSRIQAIFNRSRFYYFKKHFGLFWAIVIHLICSFSLLWLAVILGTVLRFYRLPSLMPFIGDQAWFYLAARDAFLGRSLPILGITASITWLHQGPLWTYLLVPLIAHPVLPALLTSLAGVVSIFLIYFLGGWPTSLLLAMLPLAVLQSRMPYHTSLIPLFSILFFLFLHRHRDFLAGLFLGFLYQLHLLTFIFWPVMFFRRRLVPGFLLGILPFLIAGSVQTFGVFAWIAKHALTGFGGSTISTAYLVVLLVPAILIVSWLIRRLPKVIGVLVILILILISNLKFKISNYGPPLSSRLSLSREILLQSKTSLPEIIVTGPGAKYATSRMPYDYLLWWLSQSTLSSGTQSSFQVIE</sequence>
<dbReference type="SUPFAM" id="SSF53448">
    <property type="entry name" value="Nucleotide-diphospho-sugar transferases"/>
    <property type="match status" value="1"/>
</dbReference>
<dbReference type="Proteomes" id="UP000034265">
    <property type="component" value="Unassembled WGS sequence"/>
</dbReference>
<feature type="domain" description="Glycosyltransferase 2-like" evidence="5">
    <location>
        <begin position="31"/>
        <end position="186"/>
    </location>
</feature>
<gene>
    <name evidence="6" type="ORF">UY11_C0005G0052</name>
</gene>
<keyword evidence="2" id="KW-0328">Glycosyltransferase</keyword>
<evidence type="ECO:0000313" key="7">
    <source>
        <dbReference type="Proteomes" id="UP000034265"/>
    </source>
</evidence>